<keyword evidence="2" id="KW-0413">Isomerase</keyword>
<dbReference type="InterPro" id="IPR013022">
    <property type="entry name" value="Xyl_isomerase-like_TIM-brl"/>
</dbReference>
<organism evidence="2 3">
    <name type="scientific">Steroidobacter flavus</name>
    <dbReference type="NCBI Taxonomy" id="1842136"/>
    <lineage>
        <taxon>Bacteria</taxon>
        <taxon>Pseudomonadati</taxon>
        <taxon>Pseudomonadota</taxon>
        <taxon>Gammaproteobacteria</taxon>
        <taxon>Steroidobacterales</taxon>
        <taxon>Steroidobacteraceae</taxon>
        <taxon>Steroidobacter</taxon>
    </lineage>
</organism>
<evidence type="ECO:0000313" key="2">
    <source>
        <dbReference type="EMBL" id="MFC4312890.1"/>
    </source>
</evidence>
<sequence length="286" mass="31275">MHPEYSLAHLTVLGLAPPQMVAAAAKAGYSHVGLRLNAVTADEPQYALHRHRAMLLETKRQLAATGLRVLDVELIRLTPDFDIRELEALLDVSAELGARHLIAQGADTNLERVIEHFAQLCDAAQKRNLTADIEFVTWTETADLARASAIVRGAARDNGGLLIDTLHFSRSNEDIAELAKLPRSWFHYAQVCDAPSEPPKTLDGLIFAARNDRMFLGAGGLDLQGILGALPDGIPYSLEIPMAALAKKVGLEECARLALESARDFFEANSPRPLTSTRPSTRRLHH</sequence>
<dbReference type="RefSeq" id="WP_380602671.1">
    <property type="nucleotide sequence ID" value="NZ_JBHSDU010000014.1"/>
</dbReference>
<dbReference type="SUPFAM" id="SSF51658">
    <property type="entry name" value="Xylose isomerase-like"/>
    <property type="match status" value="1"/>
</dbReference>
<feature type="domain" description="Xylose isomerase-like TIM barrel" evidence="1">
    <location>
        <begin position="21"/>
        <end position="242"/>
    </location>
</feature>
<protein>
    <submittedName>
        <fullName evidence="2">Sugar phosphate isomerase/epimerase family protein</fullName>
    </submittedName>
</protein>
<dbReference type="GO" id="GO:0016853">
    <property type="term" value="F:isomerase activity"/>
    <property type="evidence" value="ECO:0007669"/>
    <property type="project" value="UniProtKB-KW"/>
</dbReference>
<dbReference type="Proteomes" id="UP001595904">
    <property type="component" value="Unassembled WGS sequence"/>
</dbReference>
<gene>
    <name evidence="2" type="ORF">ACFPN2_27650</name>
</gene>
<dbReference type="InterPro" id="IPR036237">
    <property type="entry name" value="Xyl_isomerase-like_sf"/>
</dbReference>
<comment type="caution">
    <text evidence="2">The sequence shown here is derived from an EMBL/GenBank/DDBJ whole genome shotgun (WGS) entry which is preliminary data.</text>
</comment>
<dbReference type="PANTHER" id="PTHR12110">
    <property type="entry name" value="HYDROXYPYRUVATE ISOMERASE"/>
    <property type="match status" value="1"/>
</dbReference>
<dbReference type="Pfam" id="PF01261">
    <property type="entry name" value="AP_endonuc_2"/>
    <property type="match status" value="1"/>
</dbReference>
<proteinExistence type="predicted"/>
<dbReference type="InterPro" id="IPR050312">
    <property type="entry name" value="IolE/XylAMocC-like"/>
</dbReference>
<evidence type="ECO:0000313" key="3">
    <source>
        <dbReference type="Proteomes" id="UP001595904"/>
    </source>
</evidence>
<evidence type="ECO:0000259" key="1">
    <source>
        <dbReference type="Pfam" id="PF01261"/>
    </source>
</evidence>
<dbReference type="Gene3D" id="3.20.20.150">
    <property type="entry name" value="Divalent-metal-dependent TIM barrel enzymes"/>
    <property type="match status" value="1"/>
</dbReference>
<dbReference type="EMBL" id="JBHSDU010000014">
    <property type="protein sequence ID" value="MFC4312890.1"/>
    <property type="molecule type" value="Genomic_DNA"/>
</dbReference>
<reference evidence="3" key="1">
    <citation type="journal article" date="2019" name="Int. J. Syst. Evol. Microbiol.">
        <title>The Global Catalogue of Microorganisms (GCM) 10K type strain sequencing project: providing services to taxonomists for standard genome sequencing and annotation.</title>
        <authorList>
            <consortium name="The Broad Institute Genomics Platform"/>
            <consortium name="The Broad Institute Genome Sequencing Center for Infectious Disease"/>
            <person name="Wu L."/>
            <person name="Ma J."/>
        </authorList>
    </citation>
    <scope>NUCLEOTIDE SEQUENCE [LARGE SCALE GENOMIC DNA]</scope>
    <source>
        <strain evidence="3">CGMCC 1.10759</strain>
    </source>
</reference>
<dbReference type="PANTHER" id="PTHR12110:SF48">
    <property type="entry name" value="BLL3656 PROTEIN"/>
    <property type="match status" value="1"/>
</dbReference>
<name>A0ABV8T0D4_9GAMM</name>
<keyword evidence="3" id="KW-1185">Reference proteome</keyword>
<accession>A0ABV8T0D4</accession>